<dbReference type="Proteomes" id="UP001187415">
    <property type="component" value="Unassembled WGS sequence"/>
</dbReference>
<keyword evidence="3" id="KW-1185">Reference proteome</keyword>
<feature type="region of interest" description="Disordered" evidence="1">
    <location>
        <begin position="29"/>
        <end position="56"/>
    </location>
</feature>
<dbReference type="EMBL" id="JAUPFM010000008">
    <property type="protein sequence ID" value="KAK2844996.1"/>
    <property type="molecule type" value="Genomic_DNA"/>
</dbReference>
<evidence type="ECO:0000256" key="1">
    <source>
        <dbReference type="SAM" id="MobiDB-lite"/>
    </source>
</evidence>
<proteinExistence type="predicted"/>
<name>A0AA88MU13_CHASR</name>
<accession>A0AA88MU13</accession>
<reference evidence="2" key="1">
    <citation type="submission" date="2023-07" db="EMBL/GenBank/DDBJ databases">
        <title>Chromosome-level Genome Assembly of Striped Snakehead (Channa striata).</title>
        <authorList>
            <person name="Liu H."/>
        </authorList>
    </citation>
    <scope>NUCLEOTIDE SEQUENCE</scope>
    <source>
        <strain evidence="2">Gz</strain>
        <tissue evidence="2">Muscle</tissue>
    </source>
</reference>
<sequence>MAPHSTTTVGCHSSILKRKQQISSRLLRAEHWGDSAADQGDRGRRQSPGMSKPPVLRHPFAVHQHTPIPPPPPRWMTLQPAWVSCAEGAPCTPAPSLEPQRKSAAVHRGNPALPGVPAQPGTICPRPLTQKQHRQGGFPLTCCTLRVMWARPGTEDRSITTGVCT</sequence>
<protein>
    <submittedName>
        <fullName evidence="2">Uncharacterized protein</fullName>
    </submittedName>
</protein>
<gene>
    <name evidence="2" type="ORF">Q5P01_011655</name>
</gene>
<evidence type="ECO:0000313" key="3">
    <source>
        <dbReference type="Proteomes" id="UP001187415"/>
    </source>
</evidence>
<comment type="caution">
    <text evidence="2">The sequence shown here is derived from an EMBL/GenBank/DDBJ whole genome shotgun (WGS) entry which is preliminary data.</text>
</comment>
<organism evidence="2 3">
    <name type="scientific">Channa striata</name>
    <name type="common">Snakehead murrel</name>
    <name type="synonym">Ophicephalus striatus</name>
    <dbReference type="NCBI Taxonomy" id="64152"/>
    <lineage>
        <taxon>Eukaryota</taxon>
        <taxon>Metazoa</taxon>
        <taxon>Chordata</taxon>
        <taxon>Craniata</taxon>
        <taxon>Vertebrata</taxon>
        <taxon>Euteleostomi</taxon>
        <taxon>Actinopterygii</taxon>
        <taxon>Neopterygii</taxon>
        <taxon>Teleostei</taxon>
        <taxon>Neoteleostei</taxon>
        <taxon>Acanthomorphata</taxon>
        <taxon>Anabantaria</taxon>
        <taxon>Anabantiformes</taxon>
        <taxon>Channoidei</taxon>
        <taxon>Channidae</taxon>
        <taxon>Channa</taxon>
    </lineage>
</organism>
<dbReference type="AlphaFoldDB" id="A0AA88MU13"/>
<evidence type="ECO:0000313" key="2">
    <source>
        <dbReference type="EMBL" id="KAK2844996.1"/>
    </source>
</evidence>
<feature type="compositionally biased region" description="Basic and acidic residues" evidence="1">
    <location>
        <begin position="29"/>
        <end position="44"/>
    </location>
</feature>